<dbReference type="Proteomes" id="UP000887575">
    <property type="component" value="Unassembled WGS sequence"/>
</dbReference>
<accession>A0AAF3FRH8</accession>
<keyword evidence="6" id="KW-1133">Transmembrane helix</keyword>
<evidence type="ECO:0000313" key="14">
    <source>
        <dbReference type="Proteomes" id="UP000887575"/>
    </source>
</evidence>
<evidence type="ECO:0000256" key="3">
    <source>
        <dbReference type="ARBA" id="ARBA00022448"/>
    </source>
</evidence>
<evidence type="ECO:0000313" key="15">
    <source>
        <dbReference type="WBParaSite" id="MBELARI_LOCUS985"/>
    </source>
</evidence>
<dbReference type="GO" id="GO:0005886">
    <property type="term" value="C:plasma membrane"/>
    <property type="evidence" value="ECO:0007669"/>
    <property type="project" value="TreeGrafter"/>
</dbReference>
<comment type="similarity">
    <text evidence="2 13">Belongs to the amiloride-sensitive sodium channel (TC 1.A.6) family.</text>
</comment>
<evidence type="ECO:0000256" key="1">
    <source>
        <dbReference type="ARBA" id="ARBA00004141"/>
    </source>
</evidence>
<evidence type="ECO:0000256" key="13">
    <source>
        <dbReference type="RuleBase" id="RU000679"/>
    </source>
</evidence>
<keyword evidence="5 13" id="KW-0812">Transmembrane</keyword>
<evidence type="ECO:0000256" key="9">
    <source>
        <dbReference type="ARBA" id="ARBA00023136"/>
    </source>
</evidence>
<evidence type="ECO:0000256" key="6">
    <source>
        <dbReference type="ARBA" id="ARBA00022989"/>
    </source>
</evidence>
<dbReference type="PANTHER" id="PTHR11690:SF177">
    <property type="entry name" value="EGF-LIKE DOMAIN-CONTAINING PROTEIN"/>
    <property type="match status" value="1"/>
</dbReference>
<keyword evidence="11 13" id="KW-0739">Sodium transport</keyword>
<dbReference type="AlphaFoldDB" id="A0AAF3FRH8"/>
<name>A0AAF3FRH8_9BILA</name>
<dbReference type="InterPro" id="IPR001873">
    <property type="entry name" value="ENaC"/>
</dbReference>
<proteinExistence type="inferred from homology"/>
<keyword evidence="7" id="KW-0915">Sodium</keyword>
<dbReference type="PRINTS" id="PR01078">
    <property type="entry name" value="AMINACHANNEL"/>
</dbReference>
<keyword evidence="14" id="KW-1185">Reference proteome</keyword>
<keyword evidence="9" id="KW-0472">Membrane</keyword>
<keyword evidence="10" id="KW-0325">Glycoprotein</keyword>
<organism evidence="14 15">
    <name type="scientific">Mesorhabditis belari</name>
    <dbReference type="NCBI Taxonomy" id="2138241"/>
    <lineage>
        <taxon>Eukaryota</taxon>
        <taxon>Metazoa</taxon>
        <taxon>Ecdysozoa</taxon>
        <taxon>Nematoda</taxon>
        <taxon>Chromadorea</taxon>
        <taxon>Rhabditida</taxon>
        <taxon>Rhabditina</taxon>
        <taxon>Rhabditomorpha</taxon>
        <taxon>Rhabditoidea</taxon>
        <taxon>Rhabditidae</taxon>
        <taxon>Mesorhabditinae</taxon>
        <taxon>Mesorhabditis</taxon>
    </lineage>
</organism>
<dbReference type="Gene3D" id="1.10.287.820">
    <property type="entry name" value="Acid-sensing ion channel domain"/>
    <property type="match status" value="1"/>
</dbReference>
<reference evidence="15" key="1">
    <citation type="submission" date="2024-02" db="UniProtKB">
        <authorList>
            <consortium name="WormBaseParasite"/>
        </authorList>
    </citation>
    <scope>IDENTIFICATION</scope>
</reference>
<dbReference type="GO" id="GO:0015280">
    <property type="term" value="F:ligand-gated sodium channel activity"/>
    <property type="evidence" value="ECO:0007669"/>
    <property type="project" value="TreeGrafter"/>
</dbReference>
<evidence type="ECO:0000256" key="2">
    <source>
        <dbReference type="ARBA" id="ARBA00007193"/>
    </source>
</evidence>
<evidence type="ECO:0000256" key="8">
    <source>
        <dbReference type="ARBA" id="ARBA00023065"/>
    </source>
</evidence>
<evidence type="ECO:0000256" key="7">
    <source>
        <dbReference type="ARBA" id="ARBA00023053"/>
    </source>
</evidence>
<evidence type="ECO:0000256" key="5">
    <source>
        <dbReference type="ARBA" id="ARBA00022692"/>
    </source>
</evidence>
<keyword evidence="12 13" id="KW-0407">Ion channel</keyword>
<evidence type="ECO:0000256" key="4">
    <source>
        <dbReference type="ARBA" id="ARBA00022461"/>
    </source>
</evidence>
<comment type="subcellular location">
    <subcellularLocation>
        <location evidence="1">Membrane</location>
        <topology evidence="1">Multi-pass membrane protein</topology>
    </subcellularLocation>
</comment>
<evidence type="ECO:0000256" key="10">
    <source>
        <dbReference type="ARBA" id="ARBA00023180"/>
    </source>
</evidence>
<evidence type="ECO:0000256" key="12">
    <source>
        <dbReference type="ARBA" id="ARBA00023303"/>
    </source>
</evidence>
<dbReference type="PANTHER" id="PTHR11690">
    <property type="entry name" value="AMILORIDE-SENSITIVE SODIUM CHANNEL-RELATED"/>
    <property type="match status" value="1"/>
</dbReference>
<evidence type="ECO:0000256" key="11">
    <source>
        <dbReference type="ARBA" id="ARBA00023201"/>
    </source>
</evidence>
<protein>
    <submittedName>
        <fullName evidence="15">Uncharacterized protein</fullName>
    </submittedName>
</protein>
<keyword evidence="8 13" id="KW-0406">Ion transport</keyword>
<keyword evidence="4 13" id="KW-0894">Sodium channel</keyword>
<keyword evidence="3 13" id="KW-0813">Transport</keyword>
<dbReference type="Pfam" id="PF00858">
    <property type="entry name" value="ASC"/>
    <property type="match status" value="1"/>
</dbReference>
<dbReference type="WBParaSite" id="MBELARI_LOCUS985">
    <property type="protein sequence ID" value="MBELARI_LOCUS985"/>
    <property type="gene ID" value="MBELARI_LOCUS985"/>
</dbReference>
<sequence>MGIQVFVHPAEEDIFSESVATMAQPGGQTDIFPFMTAYTRLNGRYGTCVSEANEVKQYFYTGAYATDGCLQSCYQQACENICGCMDPRYPMAENAAACSLSQRTCVDDVTTNLGDPSSWDNCTCPNACAEREYDVAWTRTVYSQRKAEIPYSPGTATL</sequence>